<sequence length="318" mass="36152">MSFSVPKLEFSNGRKVPIFGLGTWKSKPGEVSQAVKDAIDIGYRHIDCAHIYGNEKEVGQAINAKLDEGVVKREDLFVTSKLWNTFHRPDLVEGALKDSLANLGLSYLDLYLIHWPIGYLEEGPLFPTNKDGSMLFSEVDYVDTWKALEACTRKGLVKSIGLSNFNKKQIERVLKAATVRPVNLQVECHPYLNQSRLIEFCRSKRIQVTAYSPLGSPDRPWAKPDDPVLLDDHKLKEIAKKYNKTVAQLLLRYQVQRNIITIPKSVTKSRIAENFQVFDFALTDDDVKYLDSFNCNGRICPMTPALGHPHHPFENDEY</sequence>
<dbReference type="PROSITE" id="PS00798">
    <property type="entry name" value="ALDOKETO_REDUCTASE_1"/>
    <property type="match status" value="1"/>
</dbReference>
<dbReference type="PIRSF" id="PIRSF000097">
    <property type="entry name" value="AKR"/>
    <property type="match status" value="1"/>
</dbReference>
<dbReference type="RefSeq" id="XP_017786093.1">
    <property type="nucleotide sequence ID" value="XM_017930604.1"/>
</dbReference>
<feature type="domain" description="NADP-dependent oxidoreductase" evidence="1">
    <location>
        <begin position="20"/>
        <end position="293"/>
    </location>
</feature>
<evidence type="ECO:0000259" key="1">
    <source>
        <dbReference type="Pfam" id="PF00248"/>
    </source>
</evidence>
<reference evidence="3 4" key="1">
    <citation type="submission" date="2025-05" db="UniProtKB">
        <authorList>
            <consortium name="RefSeq"/>
        </authorList>
    </citation>
    <scope>IDENTIFICATION</scope>
    <source>
        <tissue evidence="3 4">Whole Larva</tissue>
    </source>
</reference>
<accession>A0ABM1NH65</accession>
<evidence type="ECO:0000313" key="2">
    <source>
        <dbReference type="Proteomes" id="UP000695000"/>
    </source>
</evidence>
<dbReference type="InterPro" id="IPR020471">
    <property type="entry name" value="AKR"/>
</dbReference>
<name>A0ABM1NH65_NICVS</name>
<dbReference type="PANTHER" id="PTHR11732">
    <property type="entry name" value="ALDO/KETO REDUCTASE"/>
    <property type="match status" value="1"/>
</dbReference>
<dbReference type="InterPro" id="IPR036812">
    <property type="entry name" value="NAD(P)_OxRdtase_dom_sf"/>
</dbReference>
<dbReference type="PROSITE" id="PS00063">
    <property type="entry name" value="ALDOKETO_REDUCTASE_3"/>
    <property type="match status" value="1"/>
</dbReference>
<dbReference type="SUPFAM" id="SSF51430">
    <property type="entry name" value="NAD(P)-linked oxidoreductase"/>
    <property type="match status" value="1"/>
</dbReference>
<evidence type="ECO:0000313" key="3">
    <source>
        <dbReference type="RefSeq" id="XP_017786093.1"/>
    </source>
</evidence>
<dbReference type="Pfam" id="PF00248">
    <property type="entry name" value="Aldo_ket_red"/>
    <property type="match status" value="1"/>
</dbReference>
<dbReference type="PROSITE" id="PS00062">
    <property type="entry name" value="ALDOKETO_REDUCTASE_2"/>
    <property type="match status" value="1"/>
</dbReference>
<dbReference type="Proteomes" id="UP000695000">
    <property type="component" value="Unplaced"/>
</dbReference>
<dbReference type="PRINTS" id="PR00069">
    <property type="entry name" value="ALDKETRDTASE"/>
</dbReference>
<keyword evidence="2" id="KW-1185">Reference proteome</keyword>
<proteinExistence type="predicted"/>
<dbReference type="InterPro" id="IPR018170">
    <property type="entry name" value="Aldo/ket_reductase_CS"/>
</dbReference>
<dbReference type="RefSeq" id="XP_017786165.1">
    <property type="nucleotide sequence ID" value="XM_017930676.1"/>
</dbReference>
<protein>
    <submittedName>
        <fullName evidence="3 4">Aldose reductase-like</fullName>
    </submittedName>
</protein>
<gene>
    <name evidence="3 4" type="primary">LOC108569136</name>
</gene>
<organism evidence="2 4">
    <name type="scientific">Nicrophorus vespilloides</name>
    <name type="common">Boreal carrion beetle</name>
    <dbReference type="NCBI Taxonomy" id="110193"/>
    <lineage>
        <taxon>Eukaryota</taxon>
        <taxon>Metazoa</taxon>
        <taxon>Ecdysozoa</taxon>
        <taxon>Arthropoda</taxon>
        <taxon>Hexapoda</taxon>
        <taxon>Insecta</taxon>
        <taxon>Pterygota</taxon>
        <taxon>Neoptera</taxon>
        <taxon>Endopterygota</taxon>
        <taxon>Coleoptera</taxon>
        <taxon>Polyphaga</taxon>
        <taxon>Staphyliniformia</taxon>
        <taxon>Silphidae</taxon>
        <taxon>Nicrophorinae</taxon>
        <taxon>Nicrophorus</taxon>
    </lineage>
</organism>
<dbReference type="InterPro" id="IPR023210">
    <property type="entry name" value="NADP_OxRdtase_dom"/>
</dbReference>
<dbReference type="Gene3D" id="3.20.20.100">
    <property type="entry name" value="NADP-dependent oxidoreductase domain"/>
    <property type="match status" value="1"/>
</dbReference>
<dbReference type="GeneID" id="108569136"/>
<evidence type="ECO:0000313" key="4">
    <source>
        <dbReference type="RefSeq" id="XP_017786165.1"/>
    </source>
</evidence>